<dbReference type="GO" id="GO:0005886">
    <property type="term" value="C:plasma membrane"/>
    <property type="evidence" value="ECO:0007669"/>
    <property type="project" value="UniProtKB-SubCell"/>
</dbReference>
<dbReference type="PIRSF" id="PIRSF035875">
    <property type="entry name" value="RNase_BN"/>
    <property type="match status" value="1"/>
</dbReference>
<accession>A0A1S8M748</accession>
<dbReference type="Proteomes" id="UP000190951">
    <property type="component" value="Chromosome"/>
</dbReference>
<organism evidence="6 7">
    <name type="scientific">Clostridium felsineum</name>
    <dbReference type="NCBI Taxonomy" id="36839"/>
    <lineage>
        <taxon>Bacteria</taxon>
        <taxon>Bacillati</taxon>
        <taxon>Bacillota</taxon>
        <taxon>Clostridia</taxon>
        <taxon>Eubacteriales</taxon>
        <taxon>Clostridiaceae</taxon>
        <taxon>Clostridium</taxon>
    </lineage>
</organism>
<evidence type="ECO:0000256" key="3">
    <source>
        <dbReference type="ARBA" id="ARBA00022692"/>
    </source>
</evidence>
<dbReference type="RefSeq" id="WP_077834306.1">
    <property type="nucleotide sequence ID" value="NZ_CP096983.1"/>
</dbReference>
<gene>
    <name evidence="6" type="ORF">CROST_008480</name>
</gene>
<evidence type="ECO:0000313" key="7">
    <source>
        <dbReference type="Proteomes" id="UP000190951"/>
    </source>
</evidence>
<dbReference type="PANTHER" id="PTHR30213:SF0">
    <property type="entry name" value="UPF0761 MEMBRANE PROTEIN YIHY"/>
    <property type="match status" value="1"/>
</dbReference>
<dbReference type="InterPro" id="IPR017039">
    <property type="entry name" value="Virul_fac_BrkB"/>
</dbReference>
<keyword evidence="4" id="KW-1133">Transmembrane helix</keyword>
<comment type="subcellular location">
    <subcellularLocation>
        <location evidence="1">Cell membrane</location>
        <topology evidence="1">Multi-pass membrane protein</topology>
    </subcellularLocation>
</comment>
<keyword evidence="7" id="KW-1185">Reference proteome</keyword>
<dbReference type="KEGG" id="crw:CROST_008480"/>
<name>A0A1S8M748_9CLOT</name>
<protein>
    <submittedName>
        <fullName evidence="6">Uncharacterized protein</fullName>
    </submittedName>
</protein>
<reference evidence="6 7" key="1">
    <citation type="submission" date="2022-04" db="EMBL/GenBank/DDBJ databases">
        <title>Genome sequence of C. roseum typestrain.</title>
        <authorList>
            <person name="Poehlein A."/>
            <person name="Schoch T."/>
            <person name="Duerre P."/>
            <person name="Daniel R."/>
        </authorList>
    </citation>
    <scope>NUCLEOTIDE SEQUENCE [LARGE SCALE GENOMIC DNA]</scope>
    <source>
        <strain evidence="6 7">DSM 7320</strain>
    </source>
</reference>
<dbReference type="STRING" id="84029.CROST_17330"/>
<keyword evidence="3" id="KW-0812">Transmembrane</keyword>
<sequence>MIKKWLKIKKCSSIFIKKLIDDGIFALSSQLAYSLIFAFFPFLIFLMTLVGFSSIKSSDVLEAMRKVVPYQVYGLIKNTVREVVDTKNGGLLSFSLITSIWSCISGFNAVIRGINNSYKYNERRSFWKVQLISILFTFGLIITIFFVMLLIVFGDINEAIIIKRFGISEFLGLKIWDFAKYVILAFGMIFAFAALYRYTPSKKHKWKMVMPGAITSTVGWVISSIGFTFYVNNFGNYSKIYGSIGTVIVLMTWLFMISFITICGGEINAIYFKLKNLNKLAKL</sequence>
<dbReference type="AlphaFoldDB" id="A0A1S8M748"/>
<keyword evidence="5" id="KW-0472">Membrane</keyword>
<proteinExistence type="predicted"/>
<keyword evidence="2" id="KW-1003">Cell membrane</keyword>
<evidence type="ECO:0000313" key="6">
    <source>
        <dbReference type="EMBL" id="URZ10140.1"/>
    </source>
</evidence>
<evidence type="ECO:0000256" key="5">
    <source>
        <dbReference type="ARBA" id="ARBA00023136"/>
    </source>
</evidence>
<evidence type="ECO:0000256" key="1">
    <source>
        <dbReference type="ARBA" id="ARBA00004651"/>
    </source>
</evidence>
<evidence type="ECO:0000256" key="4">
    <source>
        <dbReference type="ARBA" id="ARBA00022989"/>
    </source>
</evidence>
<dbReference type="PANTHER" id="PTHR30213">
    <property type="entry name" value="INNER MEMBRANE PROTEIN YHJD"/>
    <property type="match status" value="1"/>
</dbReference>
<evidence type="ECO:0000256" key="2">
    <source>
        <dbReference type="ARBA" id="ARBA00022475"/>
    </source>
</evidence>
<dbReference type="NCBIfam" id="TIGR00765">
    <property type="entry name" value="yihY_not_rbn"/>
    <property type="match status" value="1"/>
</dbReference>
<dbReference type="EMBL" id="CP096983">
    <property type="protein sequence ID" value="URZ10140.1"/>
    <property type="molecule type" value="Genomic_DNA"/>
</dbReference>
<dbReference type="Pfam" id="PF03631">
    <property type="entry name" value="Virul_fac_BrkB"/>
    <property type="match status" value="1"/>
</dbReference>